<keyword evidence="2" id="KW-1185">Reference proteome</keyword>
<protein>
    <submittedName>
        <fullName evidence="1">Uncharacterized protein</fullName>
    </submittedName>
</protein>
<organism evidence="1 2">
    <name type="scientific">Datura stramonium</name>
    <name type="common">Jimsonweed</name>
    <name type="synonym">Common thornapple</name>
    <dbReference type="NCBI Taxonomy" id="4076"/>
    <lineage>
        <taxon>Eukaryota</taxon>
        <taxon>Viridiplantae</taxon>
        <taxon>Streptophyta</taxon>
        <taxon>Embryophyta</taxon>
        <taxon>Tracheophyta</taxon>
        <taxon>Spermatophyta</taxon>
        <taxon>Magnoliopsida</taxon>
        <taxon>eudicotyledons</taxon>
        <taxon>Gunneridae</taxon>
        <taxon>Pentapetalae</taxon>
        <taxon>asterids</taxon>
        <taxon>lamiids</taxon>
        <taxon>Solanales</taxon>
        <taxon>Solanaceae</taxon>
        <taxon>Solanoideae</taxon>
        <taxon>Datureae</taxon>
        <taxon>Datura</taxon>
    </lineage>
</organism>
<comment type="caution">
    <text evidence="1">The sequence shown here is derived from an EMBL/GenBank/DDBJ whole genome shotgun (WGS) entry which is preliminary data.</text>
</comment>
<accession>A0ABS8WHQ9</accession>
<proteinExistence type="predicted"/>
<evidence type="ECO:0000313" key="1">
    <source>
        <dbReference type="EMBL" id="MCE3050346.1"/>
    </source>
</evidence>
<reference evidence="1 2" key="1">
    <citation type="journal article" date="2021" name="BMC Genomics">
        <title>Datura genome reveals duplications of psychoactive alkaloid biosynthetic genes and high mutation rate following tissue culture.</title>
        <authorList>
            <person name="Rajewski A."/>
            <person name="Carter-House D."/>
            <person name="Stajich J."/>
            <person name="Litt A."/>
        </authorList>
    </citation>
    <scope>NUCLEOTIDE SEQUENCE [LARGE SCALE GENOMIC DNA]</scope>
    <source>
        <strain evidence="1">AR-01</strain>
    </source>
</reference>
<evidence type="ECO:0000313" key="2">
    <source>
        <dbReference type="Proteomes" id="UP000823775"/>
    </source>
</evidence>
<dbReference type="Proteomes" id="UP000823775">
    <property type="component" value="Unassembled WGS sequence"/>
</dbReference>
<dbReference type="EMBL" id="JACEIK010007505">
    <property type="protein sequence ID" value="MCE3050346.1"/>
    <property type="molecule type" value="Genomic_DNA"/>
</dbReference>
<gene>
    <name evidence="1" type="ORF">HAX54_047014</name>
</gene>
<sequence length="69" mass="7729">MLDPEASTDENYVSIPRGGPIYLCDMVGPLTKVADFEVSIFLELERLKAELSSDSLEMFDDEISIQDTK</sequence>
<name>A0ABS8WHQ9_DATST</name>